<keyword evidence="4" id="KW-1133">Transmembrane helix</keyword>
<dbReference type="InterPro" id="IPR036890">
    <property type="entry name" value="HATPase_C_sf"/>
</dbReference>
<evidence type="ECO:0000256" key="3">
    <source>
        <dbReference type="ARBA" id="ARBA00022777"/>
    </source>
</evidence>
<gene>
    <name evidence="7" type="ORF">JCM16418_1648</name>
</gene>
<dbReference type="eggNOG" id="COG3290">
    <property type="taxonomic scope" value="Bacteria"/>
</dbReference>
<dbReference type="InterPro" id="IPR016120">
    <property type="entry name" value="Sig_transdc_His_kin_SpoOB"/>
</dbReference>
<evidence type="ECO:0000256" key="4">
    <source>
        <dbReference type="SAM" id="Phobius"/>
    </source>
</evidence>
<dbReference type="Gene3D" id="3.30.565.10">
    <property type="entry name" value="Histidine kinase-like ATPase, C-terminal domain"/>
    <property type="match status" value="1"/>
</dbReference>
<dbReference type="PANTHER" id="PTHR40448">
    <property type="entry name" value="TWO-COMPONENT SENSOR HISTIDINE KINASE"/>
    <property type="match status" value="1"/>
</dbReference>
<evidence type="ECO:0008006" key="9">
    <source>
        <dbReference type="Google" id="ProtNLM"/>
    </source>
</evidence>
<dbReference type="InterPro" id="IPR039506">
    <property type="entry name" value="SPOB_a"/>
</dbReference>
<proteinExistence type="predicted"/>
<comment type="caution">
    <text evidence="7">The sequence shown here is derived from an EMBL/GenBank/DDBJ whole genome shotgun (WGS) entry which is preliminary data.</text>
</comment>
<dbReference type="Gene3D" id="3.30.450.20">
    <property type="entry name" value="PAS domain"/>
    <property type="match status" value="1"/>
</dbReference>
<evidence type="ECO:0000256" key="1">
    <source>
        <dbReference type="ARBA" id="ARBA00022553"/>
    </source>
</evidence>
<keyword evidence="3" id="KW-0418">Kinase</keyword>
<evidence type="ECO:0000256" key="2">
    <source>
        <dbReference type="ARBA" id="ARBA00022679"/>
    </source>
</evidence>
<keyword evidence="2" id="KW-0808">Transferase</keyword>
<keyword evidence="4" id="KW-0472">Membrane</keyword>
<feature type="transmembrane region" description="Helical" evidence="4">
    <location>
        <begin position="167"/>
        <end position="187"/>
    </location>
</feature>
<dbReference type="Pfam" id="PF14501">
    <property type="entry name" value="HATPase_c_5"/>
    <property type="match status" value="1"/>
</dbReference>
<accession>W7Y9F9</accession>
<protein>
    <recommendedName>
        <fullName evidence="9">Histidine kinase</fullName>
    </recommendedName>
</protein>
<dbReference type="STRING" id="1236976.JCM16418_1648"/>
<keyword evidence="8" id="KW-1185">Reference proteome</keyword>
<dbReference type="InterPro" id="IPR032834">
    <property type="entry name" value="NatK-like_C"/>
</dbReference>
<dbReference type="GO" id="GO:0000155">
    <property type="term" value="F:phosphorelay sensor kinase activity"/>
    <property type="evidence" value="ECO:0007669"/>
    <property type="project" value="InterPro"/>
</dbReference>
<evidence type="ECO:0000313" key="8">
    <source>
        <dbReference type="Proteomes" id="UP000019364"/>
    </source>
</evidence>
<dbReference type="Gene3D" id="1.10.287.130">
    <property type="match status" value="1"/>
</dbReference>
<evidence type="ECO:0000259" key="6">
    <source>
        <dbReference type="Pfam" id="PF14689"/>
    </source>
</evidence>
<reference evidence="7 8" key="1">
    <citation type="journal article" date="2014" name="Genome Announc.">
        <title>Draft Genome Sequence of Paenibacillus pini JCM 16418T, Isolated from the Rhizosphere of Pine Tree.</title>
        <authorList>
            <person name="Yuki M."/>
            <person name="Oshima K."/>
            <person name="Suda W."/>
            <person name="Oshida Y."/>
            <person name="Kitamura K."/>
            <person name="Iida Y."/>
            <person name="Hattori M."/>
            <person name="Ohkuma M."/>
        </authorList>
    </citation>
    <scope>NUCLEOTIDE SEQUENCE [LARGE SCALE GENOMIC DNA]</scope>
    <source>
        <strain evidence="7 8">JCM 16418</strain>
    </source>
</reference>
<feature type="domain" description="SpoOB alpha-helical" evidence="6">
    <location>
        <begin position="204"/>
        <end position="262"/>
    </location>
</feature>
<evidence type="ECO:0000259" key="5">
    <source>
        <dbReference type="Pfam" id="PF14501"/>
    </source>
</evidence>
<dbReference type="SUPFAM" id="SSF55874">
    <property type="entry name" value="ATPase domain of HSP90 chaperone/DNA topoisomerase II/histidine kinase"/>
    <property type="match status" value="1"/>
</dbReference>
<dbReference type="SUPFAM" id="SSF103190">
    <property type="entry name" value="Sensory domain-like"/>
    <property type="match status" value="1"/>
</dbReference>
<dbReference type="Pfam" id="PF14689">
    <property type="entry name" value="SPOB_a"/>
    <property type="match status" value="1"/>
</dbReference>
<dbReference type="EMBL" id="BAVZ01000004">
    <property type="protein sequence ID" value="GAF07620.1"/>
    <property type="molecule type" value="Genomic_DNA"/>
</dbReference>
<dbReference type="PANTHER" id="PTHR40448:SF1">
    <property type="entry name" value="TWO-COMPONENT SENSOR HISTIDINE KINASE"/>
    <property type="match status" value="1"/>
</dbReference>
<dbReference type="Proteomes" id="UP000019364">
    <property type="component" value="Unassembled WGS sequence"/>
</dbReference>
<dbReference type="InterPro" id="IPR029151">
    <property type="entry name" value="Sensor-like_sf"/>
</dbReference>
<keyword evidence="4" id="KW-0812">Transmembrane</keyword>
<organism evidence="7 8">
    <name type="scientific">Paenibacillus pini JCM 16418</name>
    <dbReference type="NCBI Taxonomy" id="1236976"/>
    <lineage>
        <taxon>Bacteria</taxon>
        <taxon>Bacillati</taxon>
        <taxon>Bacillota</taxon>
        <taxon>Bacilli</taxon>
        <taxon>Bacillales</taxon>
        <taxon>Paenibacillaceae</taxon>
        <taxon>Paenibacillus</taxon>
    </lineage>
</organism>
<feature type="domain" description="Sensor histidine kinase NatK-like C-terminal" evidence="5">
    <location>
        <begin position="299"/>
        <end position="406"/>
    </location>
</feature>
<dbReference type="SUPFAM" id="SSF55890">
    <property type="entry name" value="Sporulation response regulatory protein Spo0B"/>
    <property type="match status" value="1"/>
</dbReference>
<keyword evidence="1" id="KW-0597">Phosphoprotein</keyword>
<dbReference type="CDD" id="cd18773">
    <property type="entry name" value="PDC1_HK_sensor"/>
    <property type="match status" value="1"/>
</dbReference>
<dbReference type="AlphaFoldDB" id="W7Y9F9"/>
<dbReference type="GO" id="GO:0042802">
    <property type="term" value="F:identical protein binding"/>
    <property type="evidence" value="ECO:0007669"/>
    <property type="project" value="TreeGrafter"/>
</dbReference>
<sequence>MFISYYSIGKSAQTALAKQYMEIAKDIADGLDKGVYQKFIISKQDDENRKQTRQYLDQYYDRIKALYVYILMLDSTDISKVMVASYPQGTLDLTIGTPCTVPAEKVKRAKKGESYFTETIKDHSTGAYLSVGVPFYNEAGKILGVVGIDIDAKNVKQVRDEVLKKNIFIFVIDIVFTIALLTVAFILNRWYKLRLQQDLKESEKMYTSELGRVIDAIKSSRHDMLNHLQVLSGLMDMQLHNKARDYLNQLTIESKIVNMSLRIRNPILMVLFQSKWEFAQSKSIQMYFDTDQNEYSRVESMDLARIFSNLLDNAIEATEDYMGEQPKQIRVICKTIGDKYVFAVENTAQLSVKEQKNLFQNGYTTKENSDELRGNGLMIIKRTVELYKGKIHFQYEEDNVVIRITI</sequence>
<evidence type="ECO:0000313" key="7">
    <source>
        <dbReference type="EMBL" id="GAF07620.1"/>
    </source>
</evidence>
<name>W7Y9F9_9BACL</name>